<evidence type="ECO:0000256" key="3">
    <source>
        <dbReference type="ARBA" id="ARBA00005464"/>
    </source>
</evidence>
<evidence type="ECO:0000259" key="11">
    <source>
        <dbReference type="Pfam" id="PF05698"/>
    </source>
</evidence>
<evidence type="ECO:0000256" key="9">
    <source>
        <dbReference type="ARBA" id="ARBA00029986"/>
    </source>
</evidence>
<dbReference type="GO" id="GO:0043022">
    <property type="term" value="F:ribosome binding"/>
    <property type="evidence" value="ECO:0007669"/>
    <property type="project" value="TreeGrafter"/>
</dbReference>
<dbReference type="STRING" id="1159016.SAMN02927937_02566"/>
<dbReference type="EMBL" id="FNXE01000048">
    <property type="protein sequence ID" value="SEH98799.1"/>
    <property type="molecule type" value="Genomic_DNA"/>
</dbReference>
<comment type="subcellular location">
    <subcellularLocation>
        <location evidence="2">Cytoplasm</location>
    </subcellularLocation>
</comment>
<sequence>MACKNNVFLQANFSYKTKFTMNITRNNVDALNAVITIDVAKEDFAAKVDNVLKDYRKNASIPGFRKGQVPASLVKKQYGQAIMFDEVNKLLQESLNNYLNEEKIDILGNPLPVAKDIDWEADTLSFDFELGLAPEFTVDLEAANKATKYQIVADDEMINEQVEYIQKQYGKLVSKEKAEEGDDIRVKVSNTAEGIENETTFNISDIRTKTNQKKFIGKKVNDEVTISTKGLFEDEHKLMDVLKVDHDKVHGLDVEVTFTIEEISTREKAELNQEFFDKLFGEGKVTSEEELRNRIKEDAEKQFAQQADQKFMNDTVEALVENTKFDLPKEFLVKWLQTAGETQLTPEQAEEEYTKSEKGLRYQLIEGKIITDNDLQITFDEIKDYTSGLIKDQMAQFGQLEPSEEDVTNIVSRVLSNQEEVKRISEQLMNDKMMKLFTEKVSTNAKEVTYKDFVKEVYGE</sequence>
<dbReference type="NCBIfam" id="TIGR00115">
    <property type="entry name" value="tig"/>
    <property type="match status" value="1"/>
</dbReference>
<dbReference type="GO" id="GO:0043335">
    <property type="term" value="P:protein unfolding"/>
    <property type="evidence" value="ECO:0007669"/>
    <property type="project" value="TreeGrafter"/>
</dbReference>
<keyword evidence="7" id="KW-0143">Chaperone</keyword>
<evidence type="ECO:0000313" key="13">
    <source>
        <dbReference type="Proteomes" id="UP000199634"/>
    </source>
</evidence>
<keyword evidence="6" id="KW-0697">Rotamase</keyword>
<dbReference type="SUPFAM" id="SSF102735">
    <property type="entry name" value="Trigger factor ribosome-binding domain"/>
    <property type="match status" value="1"/>
</dbReference>
<dbReference type="PANTHER" id="PTHR30560:SF3">
    <property type="entry name" value="TRIGGER FACTOR-LIKE PROTEIN TIG, CHLOROPLASTIC"/>
    <property type="match status" value="1"/>
</dbReference>
<dbReference type="InterPro" id="IPR008880">
    <property type="entry name" value="Trigger_fac_C"/>
</dbReference>
<dbReference type="InterPro" id="IPR008881">
    <property type="entry name" value="Trigger_fac_ribosome-bd_bac"/>
</dbReference>
<feature type="domain" description="Trigger factor ribosome-binding bacterial" evidence="10">
    <location>
        <begin position="21"/>
        <end position="163"/>
    </location>
</feature>
<dbReference type="PIRSF" id="PIRSF003095">
    <property type="entry name" value="Trigger_factor"/>
    <property type="match status" value="1"/>
</dbReference>
<dbReference type="Pfam" id="PF05698">
    <property type="entry name" value="Trigger_C"/>
    <property type="match status" value="1"/>
</dbReference>
<evidence type="ECO:0000313" key="12">
    <source>
        <dbReference type="EMBL" id="SEH98799.1"/>
    </source>
</evidence>
<dbReference type="InterPro" id="IPR005215">
    <property type="entry name" value="Trig_fac"/>
</dbReference>
<gene>
    <name evidence="12" type="ORF">SAMN02927937_02566</name>
</gene>
<evidence type="ECO:0000256" key="7">
    <source>
        <dbReference type="ARBA" id="ARBA00023186"/>
    </source>
</evidence>
<evidence type="ECO:0000256" key="1">
    <source>
        <dbReference type="ARBA" id="ARBA00000971"/>
    </source>
</evidence>
<dbReference type="SUPFAM" id="SSF109998">
    <property type="entry name" value="Triger factor/SurA peptide-binding domain-like"/>
    <property type="match status" value="1"/>
</dbReference>
<dbReference type="InterPro" id="IPR036611">
    <property type="entry name" value="Trigger_fac_ribosome-bd_sf"/>
</dbReference>
<dbReference type="GO" id="GO:0044183">
    <property type="term" value="F:protein folding chaperone"/>
    <property type="evidence" value="ECO:0007669"/>
    <property type="project" value="TreeGrafter"/>
</dbReference>
<dbReference type="Proteomes" id="UP000199634">
    <property type="component" value="Unassembled WGS sequence"/>
</dbReference>
<evidence type="ECO:0000259" key="10">
    <source>
        <dbReference type="Pfam" id="PF05697"/>
    </source>
</evidence>
<dbReference type="EC" id="5.2.1.8" evidence="4"/>
<feature type="domain" description="Trigger factor C-terminal" evidence="11">
    <location>
        <begin position="289"/>
        <end position="384"/>
    </location>
</feature>
<keyword evidence="8" id="KW-0413">Isomerase</keyword>
<dbReference type="GO" id="GO:0003755">
    <property type="term" value="F:peptidyl-prolyl cis-trans isomerase activity"/>
    <property type="evidence" value="ECO:0007669"/>
    <property type="project" value="UniProtKB-KW"/>
</dbReference>
<proteinExistence type="inferred from homology"/>
<comment type="catalytic activity">
    <reaction evidence="1">
        <text>[protein]-peptidylproline (omega=180) = [protein]-peptidylproline (omega=0)</text>
        <dbReference type="Rhea" id="RHEA:16237"/>
        <dbReference type="Rhea" id="RHEA-COMP:10747"/>
        <dbReference type="Rhea" id="RHEA-COMP:10748"/>
        <dbReference type="ChEBI" id="CHEBI:83833"/>
        <dbReference type="ChEBI" id="CHEBI:83834"/>
        <dbReference type="EC" id="5.2.1.8"/>
    </reaction>
</comment>
<dbReference type="AlphaFoldDB" id="A0A1H6MBI3"/>
<reference evidence="12 13" key="1">
    <citation type="submission" date="2016-10" db="EMBL/GenBank/DDBJ databases">
        <authorList>
            <person name="de Groot N.N."/>
        </authorList>
    </citation>
    <scope>NUCLEOTIDE SEQUENCE [LARGE SCALE GENOMIC DNA]</scope>
    <source>
        <strain evidence="12 13">CGMCC 1.10825</strain>
    </source>
</reference>
<dbReference type="InterPro" id="IPR027304">
    <property type="entry name" value="Trigger_fact/SurA_dom_sf"/>
</dbReference>
<dbReference type="GO" id="GO:0051083">
    <property type="term" value="P:'de novo' cotranslational protein folding"/>
    <property type="evidence" value="ECO:0007669"/>
    <property type="project" value="TreeGrafter"/>
</dbReference>
<evidence type="ECO:0000256" key="8">
    <source>
        <dbReference type="ARBA" id="ARBA00023235"/>
    </source>
</evidence>
<accession>A0A1H6MBI3</accession>
<evidence type="ECO:0000256" key="4">
    <source>
        <dbReference type="ARBA" id="ARBA00013194"/>
    </source>
</evidence>
<dbReference type="PANTHER" id="PTHR30560">
    <property type="entry name" value="TRIGGER FACTOR CHAPERONE AND PEPTIDYL-PROLYL CIS/TRANS ISOMERASE"/>
    <property type="match status" value="1"/>
</dbReference>
<organism evidence="12 13">
    <name type="scientific">Paenimyroides marinum</name>
    <dbReference type="NCBI Taxonomy" id="1159016"/>
    <lineage>
        <taxon>Bacteria</taxon>
        <taxon>Pseudomonadati</taxon>
        <taxon>Bacteroidota</taxon>
        <taxon>Flavobacteriia</taxon>
        <taxon>Flavobacteriales</taxon>
        <taxon>Flavobacteriaceae</taxon>
        <taxon>Paenimyroides</taxon>
    </lineage>
</organism>
<evidence type="ECO:0000256" key="2">
    <source>
        <dbReference type="ARBA" id="ARBA00004496"/>
    </source>
</evidence>
<dbReference type="GO" id="GO:0005737">
    <property type="term" value="C:cytoplasm"/>
    <property type="evidence" value="ECO:0007669"/>
    <property type="project" value="UniProtKB-SubCell"/>
</dbReference>
<protein>
    <recommendedName>
        <fullName evidence="5">Trigger factor</fullName>
        <ecNumber evidence="4">5.2.1.8</ecNumber>
    </recommendedName>
    <alternativeName>
        <fullName evidence="9">PPIase</fullName>
    </alternativeName>
</protein>
<dbReference type="GO" id="GO:0015031">
    <property type="term" value="P:protein transport"/>
    <property type="evidence" value="ECO:0007669"/>
    <property type="project" value="InterPro"/>
</dbReference>
<evidence type="ECO:0000256" key="5">
    <source>
        <dbReference type="ARBA" id="ARBA00016902"/>
    </source>
</evidence>
<dbReference type="Gene3D" id="1.10.3120.10">
    <property type="entry name" value="Trigger factor, C-terminal domain"/>
    <property type="match status" value="1"/>
</dbReference>
<dbReference type="Gene3D" id="3.30.70.1050">
    <property type="entry name" value="Trigger factor ribosome-binding domain"/>
    <property type="match status" value="1"/>
</dbReference>
<dbReference type="InterPro" id="IPR037041">
    <property type="entry name" value="Trigger_fac_C_sf"/>
</dbReference>
<keyword evidence="13" id="KW-1185">Reference proteome</keyword>
<dbReference type="Pfam" id="PF05697">
    <property type="entry name" value="Trigger_N"/>
    <property type="match status" value="1"/>
</dbReference>
<name>A0A1H6MBI3_9FLAO</name>
<evidence type="ECO:0000256" key="6">
    <source>
        <dbReference type="ARBA" id="ARBA00023110"/>
    </source>
</evidence>
<comment type="similarity">
    <text evidence="3">Belongs to the FKBP-type PPIase family. Tig subfamily.</text>
</comment>